<evidence type="ECO:0000313" key="7">
    <source>
        <dbReference type="Proteomes" id="UP000586827"/>
    </source>
</evidence>
<feature type="chain" id="PRO_5039368744" evidence="4">
    <location>
        <begin position="20"/>
        <end position="172"/>
    </location>
</feature>
<feature type="region of interest" description="Disordered" evidence="3">
    <location>
        <begin position="109"/>
        <end position="140"/>
    </location>
</feature>
<dbReference type="InterPro" id="IPR018990">
    <property type="entry name" value="Prot_inh_I42_chagasin"/>
</dbReference>
<evidence type="ECO:0000259" key="5">
    <source>
        <dbReference type="Pfam" id="PF09394"/>
    </source>
</evidence>
<evidence type="ECO:0000256" key="3">
    <source>
        <dbReference type="SAM" id="MobiDB-lite"/>
    </source>
</evidence>
<evidence type="ECO:0000256" key="4">
    <source>
        <dbReference type="SAM" id="SignalP"/>
    </source>
</evidence>
<dbReference type="Gene3D" id="2.60.40.2020">
    <property type="match status" value="1"/>
</dbReference>
<feature type="region of interest" description="Disordered" evidence="3">
    <location>
        <begin position="21"/>
        <end position="72"/>
    </location>
</feature>
<dbReference type="Proteomes" id="UP000586827">
    <property type="component" value="Unassembled WGS sequence"/>
</dbReference>
<name>A0A849CGD3_9NOCA</name>
<feature type="domain" description="Proteinase inhibitor I42 chagasin" evidence="5">
    <location>
        <begin position="82"/>
        <end position="169"/>
    </location>
</feature>
<dbReference type="PROSITE" id="PS51257">
    <property type="entry name" value="PROKAR_LIPOPROTEIN"/>
    <property type="match status" value="1"/>
</dbReference>
<reference evidence="6 7" key="1">
    <citation type="submission" date="2020-05" db="EMBL/GenBank/DDBJ databases">
        <title>MicrobeNet Type strains.</title>
        <authorList>
            <person name="Nicholson A.C."/>
        </authorList>
    </citation>
    <scope>NUCLEOTIDE SEQUENCE [LARGE SCALE GENOMIC DNA]</scope>
    <source>
        <strain evidence="6 7">JCM 3224</strain>
    </source>
</reference>
<sequence length="172" mass="18268">MVRTTVLIALLGLSLVACSNGDSDSDHQPLTSTVVAESSKPTSSSAQPTSSGEHATSTTAPTAAPLTVDDSADGTEVRLVPDQKLVVRLPANNSTGYAWSVQKVDEDTLKQDGNPEYKPDPQPEGHVGGGGTSIWSFQAGKPGDTTLELVYFRPWEEPVDSDKRFTLTVRVQ</sequence>
<keyword evidence="7" id="KW-1185">Reference proteome</keyword>
<feature type="compositionally biased region" description="Polar residues" evidence="3">
    <location>
        <begin position="28"/>
        <end position="54"/>
    </location>
</feature>
<dbReference type="RefSeq" id="WP_169815140.1">
    <property type="nucleotide sequence ID" value="NZ_JABELX010000008.1"/>
</dbReference>
<feature type="compositionally biased region" description="Low complexity" evidence="3">
    <location>
        <begin position="55"/>
        <end position="65"/>
    </location>
</feature>
<protein>
    <submittedName>
        <fullName evidence="6">Protease inhibitor I42 family protein</fullName>
    </submittedName>
</protein>
<organism evidence="6 7">
    <name type="scientific">Nocardia uniformis</name>
    <dbReference type="NCBI Taxonomy" id="53432"/>
    <lineage>
        <taxon>Bacteria</taxon>
        <taxon>Bacillati</taxon>
        <taxon>Actinomycetota</taxon>
        <taxon>Actinomycetes</taxon>
        <taxon>Mycobacteriales</taxon>
        <taxon>Nocardiaceae</taxon>
        <taxon>Nocardia</taxon>
    </lineage>
</organism>
<feature type="compositionally biased region" description="Basic and acidic residues" evidence="3">
    <location>
        <begin position="109"/>
        <end position="123"/>
    </location>
</feature>
<dbReference type="PANTHER" id="PTHR36530:SF1">
    <property type="entry name" value="AMOEBIASIN-1"/>
    <property type="match status" value="1"/>
</dbReference>
<dbReference type="Pfam" id="PF09394">
    <property type="entry name" value="Inhibitor_I42"/>
    <property type="match status" value="1"/>
</dbReference>
<dbReference type="PANTHER" id="PTHR36530">
    <property type="entry name" value="INHIBITOR OF CYSTEINE PEPTIDASE"/>
    <property type="match status" value="1"/>
</dbReference>
<evidence type="ECO:0000256" key="1">
    <source>
        <dbReference type="ARBA" id="ARBA00022690"/>
    </source>
</evidence>
<dbReference type="InterPro" id="IPR036331">
    <property type="entry name" value="Chagasin-like_sf"/>
</dbReference>
<gene>
    <name evidence="6" type="ORF">HLB23_22020</name>
</gene>
<accession>A0A849CGD3</accession>
<dbReference type="SUPFAM" id="SSF141066">
    <property type="entry name" value="ICP-like"/>
    <property type="match status" value="1"/>
</dbReference>
<keyword evidence="1" id="KW-0646">Protease inhibitor</keyword>
<keyword evidence="4" id="KW-0732">Signal</keyword>
<feature type="signal peptide" evidence="4">
    <location>
        <begin position="1"/>
        <end position="19"/>
    </location>
</feature>
<evidence type="ECO:0000313" key="6">
    <source>
        <dbReference type="EMBL" id="NNH72501.1"/>
    </source>
</evidence>
<dbReference type="AlphaFoldDB" id="A0A849CGD3"/>
<evidence type="ECO:0000256" key="2">
    <source>
        <dbReference type="ARBA" id="ARBA00022704"/>
    </source>
</evidence>
<keyword evidence="2" id="KW-0789">Thiol protease inhibitor</keyword>
<dbReference type="EMBL" id="JABELX010000008">
    <property type="protein sequence ID" value="NNH72501.1"/>
    <property type="molecule type" value="Genomic_DNA"/>
</dbReference>
<comment type="caution">
    <text evidence="6">The sequence shown here is derived from an EMBL/GenBank/DDBJ whole genome shotgun (WGS) entry which is preliminary data.</text>
</comment>
<proteinExistence type="predicted"/>
<dbReference type="InterPro" id="IPR052781">
    <property type="entry name" value="Cys_protease_inhibitor_I42"/>
</dbReference>
<dbReference type="GO" id="GO:0004869">
    <property type="term" value="F:cysteine-type endopeptidase inhibitor activity"/>
    <property type="evidence" value="ECO:0007669"/>
    <property type="project" value="UniProtKB-KW"/>
</dbReference>